<keyword evidence="9" id="KW-0472">Membrane</keyword>
<dbReference type="InterPro" id="IPR008753">
    <property type="entry name" value="Peptidase_M13_N"/>
</dbReference>
<name>A0A166M4B1_9AGAM</name>
<keyword evidence="13" id="KW-1185">Reference proteome</keyword>
<dbReference type="GO" id="GO:0016485">
    <property type="term" value="P:protein processing"/>
    <property type="evidence" value="ECO:0007669"/>
    <property type="project" value="TreeGrafter"/>
</dbReference>
<evidence type="ECO:0000256" key="7">
    <source>
        <dbReference type="ARBA" id="ARBA00023049"/>
    </source>
</evidence>
<organism evidence="12 13">
    <name type="scientific">Athelia psychrophila</name>
    <dbReference type="NCBI Taxonomy" id="1759441"/>
    <lineage>
        <taxon>Eukaryota</taxon>
        <taxon>Fungi</taxon>
        <taxon>Dikarya</taxon>
        <taxon>Basidiomycota</taxon>
        <taxon>Agaricomycotina</taxon>
        <taxon>Agaricomycetes</taxon>
        <taxon>Agaricomycetidae</taxon>
        <taxon>Atheliales</taxon>
        <taxon>Atheliaceae</taxon>
        <taxon>Athelia</taxon>
    </lineage>
</organism>
<gene>
    <name evidence="12" type="ORF">FIBSPDRAFT_785748</name>
</gene>
<dbReference type="Gene3D" id="1.10.1380.10">
    <property type="entry name" value="Neutral endopeptidase , domain2"/>
    <property type="match status" value="1"/>
</dbReference>
<keyword evidence="7 12" id="KW-0482">Metalloprotease</keyword>
<dbReference type="InterPro" id="IPR018497">
    <property type="entry name" value="Peptidase_M13_C"/>
</dbReference>
<dbReference type="GO" id="GO:0046872">
    <property type="term" value="F:metal ion binding"/>
    <property type="evidence" value="ECO:0007669"/>
    <property type="project" value="UniProtKB-KW"/>
</dbReference>
<dbReference type="InterPro" id="IPR000718">
    <property type="entry name" value="Peptidase_M13"/>
</dbReference>
<protein>
    <submittedName>
        <fullName evidence="12">Metalloprotease</fullName>
    </submittedName>
</protein>
<dbReference type="PANTHER" id="PTHR11733:SF167">
    <property type="entry name" value="FI17812P1-RELATED"/>
    <property type="match status" value="1"/>
</dbReference>
<keyword evidence="3" id="KW-0645">Protease</keyword>
<dbReference type="PROSITE" id="PS51885">
    <property type="entry name" value="NEPRILYSIN"/>
    <property type="match status" value="1"/>
</dbReference>
<comment type="similarity">
    <text evidence="2">Belongs to the peptidase M13 family.</text>
</comment>
<feature type="domain" description="Peptidase M13 C-terminal" evidence="10">
    <location>
        <begin position="729"/>
        <end position="930"/>
    </location>
</feature>
<evidence type="ECO:0000256" key="8">
    <source>
        <dbReference type="SAM" id="MobiDB-lite"/>
    </source>
</evidence>
<dbReference type="Pfam" id="PF01431">
    <property type="entry name" value="Peptidase_M13"/>
    <property type="match status" value="1"/>
</dbReference>
<evidence type="ECO:0000313" key="12">
    <source>
        <dbReference type="EMBL" id="KZP23625.1"/>
    </source>
</evidence>
<feature type="region of interest" description="Disordered" evidence="8">
    <location>
        <begin position="383"/>
        <end position="433"/>
    </location>
</feature>
<sequence>MAESRAARPSTDEETAPLLRDHENGNGNGGPPNGGTDSLGHRITAVVQEPLTALTKILLVVTLLLLLLTSVFIGLFAGAQHKLHLPGTPSGHVTYTQTQTQTQTHTQTQTQTQTATQTATQTQTATTTDIQTTTDIRTTTDAQTTTLAPVPIPVPTNKPPIDGACLSSDCVILSASILSSLDTTQDPCENFYDFATGGWSKSHPIPADKGRLGTFNVLAQANQQAIRQILESTDIPDSDSDLAARSYDAQILQKVRGLYHSCVDEDTLEAVGAAPLQDFVGIMKRLFRGESTEVGAAAARDKYEGLTAAVAFLHSRGVGALFAATIEGDVGTDPDAMVLWFSQPELGLPAKEYYKDKAIVKTYTDVVEQLLDALTDDDEEFFLPESTPGGLVQQGGSDNAWPPYPWPPWDGDDGGDQGPKPKPGPRRPAPADVQARKVVAFEKKIADASLDMEDLYYKPFERYNPMALDKFSRTIPEIHFAEYFAAFTPRAFPERVVVTYPAYYKSLARILEETPAEVVEAYLVARAALTLAAHLSPATPAWRAQRRLEETLNGIKRGAVGERWETCVHVVEEQLGFAVGRYFVNETFAGDSQAKGTKVITNIVATFKESLKNLEWMDEKSAAAATKKADNIKVKVGFPLSPDTRDARSIANYYSKVDIKKDYYFENFVSASVNAASIEWMKLGRRRNPESWEMYPSMVNAYFSPDGNQVSLPTRCHGKSHININVMPQIVFPAGILQPPFFSQDWPSYLSYGAFGMVAAHELTHAFDSLGRLYNQDAKLERWWTNATSDAFMERQKCIVDQYSKYTVEGPNGEKVHVNGNLTSSENIGDSGVIQAYRAWKAQLHASYRDGGEFLLPGLNYTREQMFFIGFARAWANNARPESAVQLIRVDPHSPTRWRVDGTLSNVPEFAEAFQCKKGAKLNPPDKERCIFW</sequence>
<evidence type="ECO:0000259" key="11">
    <source>
        <dbReference type="Pfam" id="PF05649"/>
    </source>
</evidence>
<dbReference type="InterPro" id="IPR042089">
    <property type="entry name" value="Peptidase_M13_dom_2"/>
</dbReference>
<dbReference type="Gene3D" id="3.40.390.10">
    <property type="entry name" value="Collagenase (Catalytic Domain)"/>
    <property type="match status" value="1"/>
</dbReference>
<evidence type="ECO:0000256" key="1">
    <source>
        <dbReference type="ARBA" id="ARBA00001947"/>
    </source>
</evidence>
<evidence type="ECO:0000256" key="9">
    <source>
        <dbReference type="SAM" id="Phobius"/>
    </source>
</evidence>
<dbReference type="STRING" id="436010.A0A166M4B1"/>
<feature type="transmembrane region" description="Helical" evidence="9">
    <location>
        <begin position="57"/>
        <end position="79"/>
    </location>
</feature>
<keyword evidence="4" id="KW-0479">Metal-binding</keyword>
<accession>A0A166M4B1</accession>
<proteinExistence type="inferred from homology"/>
<dbReference type="PRINTS" id="PR00786">
    <property type="entry name" value="NEPRILYSIN"/>
</dbReference>
<dbReference type="PANTHER" id="PTHR11733">
    <property type="entry name" value="ZINC METALLOPROTEASE FAMILY M13 NEPRILYSIN-RELATED"/>
    <property type="match status" value="1"/>
</dbReference>
<evidence type="ECO:0000259" key="10">
    <source>
        <dbReference type="Pfam" id="PF01431"/>
    </source>
</evidence>
<dbReference type="GO" id="GO:0005886">
    <property type="term" value="C:plasma membrane"/>
    <property type="evidence" value="ECO:0007669"/>
    <property type="project" value="TreeGrafter"/>
</dbReference>
<dbReference type="InterPro" id="IPR024079">
    <property type="entry name" value="MetalloPept_cat_dom_sf"/>
</dbReference>
<dbReference type="Proteomes" id="UP000076532">
    <property type="component" value="Unassembled WGS sequence"/>
</dbReference>
<evidence type="ECO:0000313" key="13">
    <source>
        <dbReference type="Proteomes" id="UP000076532"/>
    </source>
</evidence>
<dbReference type="CDD" id="cd08662">
    <property type="entry name" value="M13"/>
    <property type="match status" value="1"/>
</dbReference>
<reference evidence="12 13" key="1">
    <citation type="journal article" date="2016" name="Mol. Biol. Evol.">
        <title>Comparative Genomics of Early-Diverging Mushroom-Forming Fungi Provides Insights into the Origins of Lignocellulose Decay Capabilities.</title>
        <authorList>
            <person name="Nagy L.G."/>
            <person name="Riley R."/>
            <person name="Tritt A."/>
            <person name="Adam C."/>
            <person name="Daum C."/>
            <person name="Floudas D."/>
            <person name="Sun H."/>
            <person name="Yadav J.S."/>
            <person name="Pangilinan J."/>
            <person name="Larsson K.H."/>
            <person name="Matsuura K."/>
            <person name="Barry K."/>
            <person name="Labutti K."/>
            <person name="Kuo R."/>
            <person name="Ohm R.A."/>
            <person name="Bhattacharya S.S."/>
            <person name="Shirouzu T."/>
            <person name="Yoshinaga Y."/>
            <person name="Martin F.M."/>
            <person name="Grigoriev I.V."/>
            <person name="Hibbett D.S."/>
        </authorList>
    </citation>
    <scope>NUCLEOTIDE SEQUENCE [LARGE SCALE GENOMIC DNA]</scope>
    <source>
        <strain evidence="12 13">CBS 109695</strain>
    </source>
</reference>
<dbReference type="EMBL" id="KV417531">
    <property type="protein sequence ID" value="KZP23625.1"/>
    <property type="molecule type" value="Genomic_DNA"/>
</dbReference>
<feature type="region of interest" description="Disordered" evidence="8">
    <location>
        <begin position="1"/>
        <end position="37"/>
    </location>
</feature>
<keyword evidence="6" id="KW-0862">Zinc</keyword>
<evidence type="ECO:0000256" key="6">
    <source>
        <dbReference type="ARBA" id="ARBA00022833"/>
    </source>
</evidence>
<dbReference type="AlphaFoldDB" id="A0A166M4B1"/>
<evidence type="ECO:0000256" key="2">
    <source>
        <dbReference type="ARBA" id="ARBA00007357"/>
    </source>
</evidence>
<evidence type="ECO:0000256" key="4">
    <source>
        <dbReference type="ARBA" id="ARBA00022723"/>
    </source>
</evidence>
<dbReference type="Pfam" id="PF05649">
    <property type="entry name" value="Peptidase_M13_N"/>
    <property type="match status" value="1"/>
</dbReference>
<dbReference type="SUPFAM" id="SSF55486">
    <property type="entry name" value="Metalloproteases ('zincins'), catalytic domain"/>
    <property type="match status" value="2"/>
</dbReference>
<feature type="domain" description="Peptidase M13 N-terminal" evidence="11">
    <location>
        <begin position="187"/>
        <end position="639"/>
    </location>
</feature>
<keyword evidence="9" id="KW-0812">Transmembrane</keyword>
<dbReference type="OrthoDB" id="6475849at2759"/>
<evidence type="ECO:0000256" key="5">
    <source>
        <dbReference type="ARBA" id="ARBA00022801"/>
    </source>
</evidence>
<dbReference type="GO" id="GO:0004222">
    <property type="term" value="F:metalloendopeptidase activity"/>
    <property type="evidence" value="ECO:0007669"/>
    <property type="project" value="InterPro"/>
</dbReference>
<evidence type="ECO:0000256" key="3">
    <source>
        <dbReference type="ARBA" id="ARBA00022670"/>
    </source>
</evidence>
<keyword evidence="5" id="KW-0378">Hydrolase</keyword>
<keyword evidence="9" id="KW-1133">Transmembrane helix</keyword>
<comment type="cofactor">
    <cofactor evidence="1">
        <name>Zn(2+)</name>
        <dbReference type="ChEBI" id="CHEBI:29105"/>
    </cofactor>
</comment>